<name>A0A6G1LGA6_9PEZI</name>
<evidence type="ECO:0000313" key="2">
    <source>
        <dbReference type="EMBL" id="KAF2771983.1"/>
    </source>
</evidence>
<organism evidence="2 3">
    <name type="scientific">Teratosphaeria nubilosa</name>
    <dbReference type="NCBI Taxonomy" id="161662"/>
    <lineage>
        <taxon>Eukaryota</taxon>
        <taxon>Fungi</taxon>
        <taxon>Dikarya</taxon>
        <taxon>Ascomycota</taxon>
        <taxon>Pezizomycotina</taxon>
        <taxon>Dothideomycetes</taxon>
        <taxon>Dothideomycetidae</taxon>
        <taxon>Mycosphaerellales</taxon>
        <taxon>Teratosphaeriaceae</taxon>
        <taxon>Teratosphaeria</taxon>
    </lineage>
</organism>
<dbReference type="AlphaFoldDB" id="A0A6G1LGA6"/>
<evidence type="ECO:0000313" key="3">
    <source>
        <dbReference type="Proteomes" id="UP000799436"/>
    </source>
</evidence>
<feature type="compositionally biased region" description="Polar residues" evidence="1">
    <location>
        <begin position="37"/>
        <end position="46"/>
    </location>
</feature>
<keyword evidence="3" id="KW-1185">Reference proteome</keyword>
<feature type="compositionally biased region" description="Low complexity" evidence="1">
    <location>
        <begin position="14"/>
        <end position="35"/>
    </location>
</feature>
<reference evidence="2" key="1">
    <citation type="journal article" date="2020" name="Stud. Mycol.">
        <title>101 Dothideomycetes genomes: a test case for predicting lifestyles and emergence of pathogens.</title>
        <authorList>
            <person name="Haridas S."/>
            <person name="Albert R."/>
            <person name="Binder M."/>
            <person name="Bloem J."/>
            <person name="Labutti K."/>
            <person name="Salamov A."/>
            <person name="Andreopoulos B."/>
            <person name="Baker S."/>
            <person name="Barry K."/>
            <person name="Bills G."/>
            <person name="Bluhm B."/>
            <person name="Cannon C."/>
            <person name="Castanera R."/>
            <person name="Culley D."/>
            <person name="Daum C."/>
            <person name="Ezra D."/>
            <person name="Gonzalez J."/>
            <person name="Henrissat B."/>
            <person name="Kuo A."/>
            <person name="Liang C."/>
            <person name="Lipzen A."/>
            <person name="Lutzoni F."/>
            <person name="Magnuson J."/>
            <person name="Mondo S."/>
            <person name="Nolan M."/>
            <person name="Ohm R."/>
            <person name="Pangilinan J."/>
            <person name="Park H.-J."/>
            <person name="Ramirez L."/>
            <person name="Alfaro M."/>
            <person name="Sun H."/>
            <person name="Tritt A."/>
            <person name="Yoshinaga Y."/>
            <person name="Zwiers L.-H."/>
            <person name="Turgeon B."/>
            <person name="Goodwin S."/>
            <person name="Spatafora J."/>
            <person name="Crous P."/>
            <person name="Grigoriev I."/>
        </authorList>
    </citation>
    <scope>NUCLEOTIDE SEQUENCE</scope>
    <source>
        <strain evidence="2">CBS 116005</strain>
    </source>
</reference>
<feature type="region of interest" description="Disordered" evidence="1">
    <location>
        <begin position="1"/>
        <end position="47"/>
    </location>
</feature>
<dbReference type="OrthoDB" id="10372140at2759"/>
<feature type="compositionally biased region" description="Polar residues" evidence="1">
    <location>
        <begin position="1"/>
        <end position="13"/>
    </location>
</feature>
<accession>A0A6G1LGA6</accession>
<evidence type="ECO:0000256" key="1">
    <source>
        <dbReference type="SAM" id="MobiDB-lite"/>
    </source>
</evidence>
<dbReference type="EMBL" id="ML995817">
    <property type="protein sequence ID" value="KAF2771983.1"/>
    <property type="molecule type" value="Genomic_DNA"/>
</dbReference>
<sequence length="216" mass="23356">MSTPSTNPDSTQGNASTNDATSSAPSSSEAQAPRSVPNYTNQNYSRTVPVDDLKAQIAYAAAHQYLRGNQERGAELEGMRRHLFKQGTGVLITMRRDPAAEAQGLQAVTDARDHLNQLVQDGSFSASTKYEGFEDPAATKAIDVRDFRKLLLFAHAHLQIQKKPDSPPDIEPAIGLMLDSGKAEFAKDSQHPYGTTAGMGDFIRASIEVEPVIKGL</sequence>
<proteinExistence type="predicted"/>
<dbReference type="Proteomes" id="UP000799436">
    <property type="component" value="Unassembled WGS sequence"/>
</dbReference>
<gene>
    <name evidence="2" type="ORF">EJ03DRAFT_12431</name>
</gene>
<protein>
    <submittedName>
        <fullName evidence="2">Uncharacterized protein</fullName>
    </submittedName>
</protein>